<comment type="caution">
    <text evidence="5">The sequence shown here is derived from an EMBL/GenBank/DDBJ whole genome shotgun (WGS) entry which is preliminary data.</text>
</comment>
<evidence type="ECO:0000313" key="5">
    <source>
        <dbReference type="EMBL" id="KAF4660037.1"/>
    </source>
</evidence>
<dbReference type="GO" id="GO:0015074">
    <property type="term" value="P:DNA integration"/>
    <property type="evidence" value="ECO:0007669"/>
    <property type="project" value="InterPro"/>
</dbReference>
<keyword evidence="3" id="KW-0812">Transmembrane</keyword>
<sequence>MKLAERLQAATVDITELRQVAKVGTVLWDKVVELISNGEGGLTTVADFGFCHPKDVTDIFEDLDSSLDRVRVGLLFDLCRNACGLSSALVTTDDGGAGIPAAPAMQDPGNRLKLSHFIDGLADGTFPLMSQEDYEQYLIDLRLKYGDVQEECVPTRQQLSGVKHLIDANDIPFCDLCIYTGNQRDRLRSLRQSALRLDEDGEVRRATVSRTPSFSEWNTNFRIYSTTLVMLGVAHQADLMKYADNINGLYKVYGSTYWPQIYSADEHLRSARLSRYLPKNGTWGDAFVAGARDSTYWMERVDRVVFQLQRAASTSLPSGDSKSRKMPRLARSLNDAGRLNDVDHIDQLTVPNLGGLRNPYSSTLLLPDGIVRFRQVRESFESILLESVDLVNILLTADNPMDYNIVNRAIDKAGNALIQLVGGQSDLNLPSHPNSPVKGRLLKALVDWVGDWVVDVPSWFIDGAPVGLLSPIIPRGVFAVSDGPSTINPTDFTLLEPVTSADDCFKFQNYPSAENDIDKVLEVLKAEEKLKFCKICYNFDEVKQLVCSNEVVLTPIAAVPKANGSLRLISDCKINHLNQYCCTNEHMLLPRVGDLVDDILSLSESARKGSETVETVVIDFTSAFRSIPLKLSERRYHVMKIGSFFVVYFCLFYGLSSSPLLWGRTAAMLSRFGQLLFASVDGPIGHIEMFVDDPAVVTRGPTAQIAKVRLCLPILLWLAMGFILSFSKRQVGYPFRWIGFTINLTNEAVLLSLPIQKLEDLCERVAPLLFVDARISLKSLRKLCGKLSFAAQVVPYLRSFVAPLCSKLAVAEKLGLHRLVIKDLLTTLKWIWCFLNKSTSSLKSNGITTYLRAFPLNKAIWSSWSICVDASPTGLGGVLYHDTRVVAWFADELSSYDYQKFDGIRGDCKRQAVWESLAILVAVRLWSARVPSNAIFVCESDSKTALSVAMTLRSKSMNMNCIAQELALHCAVSGKWYNIQFSHIKGIENQLADTLSRLSERQEVPRELRCIPRCWQFASPLSTNSGMAPYRRGNATQAKSLVQPKKRNELKLAVKQFDDDIYAGSTKKTGGWIGLQSPAGNGALDYDHLSYLEAFWLSNVEQVLIYCRLGSHCELIKLHVEDVELDEANRVVTIHVRESKTDIQAIGSRRCHGCACEGSKKSEMEKASPEDCLIVDHPIGDMTKKKMLGYVRSDLQRSGAITKADDLSAECFGTHSFRRGGTQFLIRYVSWEKVQAFGRWKSAASMQKYVEEANLVDSDTFARVTVQQWNQSRPAQGKKSEVNAVIGSISCTRSTPSSKPVGTRKLQRKQSKPVESWLRSDPTQMVYMMAKGFLEETSYWVVGSVL</sequence>
<dbReference type="Gene3D" id="1.10.443.10">
    <property type="entry name" value="Intergrase catalytic core"/>
    <property type="match status" value="1"/>
</dbReference>
<feature type="transmembrane region" description="Helical" evidence="3">
    <location>
        <begin position="641"/>
        <end position="662"/>
    </location>
</feature>
<feature type="region of interest" description="Disordered" evidence="2">
    <location>
        <begin position="1293"/>
        <end position="1314"/>
    </location>
</feature>
<protein>
    <recommendedName>
        <fullName evidence="4">Reverse transcriptase domain-containing protein</fullName>
    </recommendedName>
</protein>
<dbReference type="PANTHER" id="PTHR33050:SF7">
    <property type="entry name" value="RIBONUCLEASE H"/>
    <property type="match status" value="1"/>
</dbReference>
<dbReference type="Proteomes" id="UP000591131">
    <property type="component" value="Unassembled WGS sequence"/>
</dbReference>
<reference evidence="5 6" key="1">
    <citation type="submission" date="2020-04" db="EMBL/GenBank/DDBJ databases">
        <title>Perkinsus chesapeaki whole genome sequence.</title>
        <authorList>
            <person name="Bogema D.R."/>
        </authorList>
    </citation>
    <scope>NUCLEOTIDE SEQUENCE [LARGE SCALE GENOMIC DNA]</scope>
    <source>
        <strain evidence="5">ATCC PRA-425</strain>
    </source>
</reference>
<dbReference type="EMBL" id="JAAPAO010000429">
    <property type="protein sequence ID" value="KAF4660037.1"/>
    <property type="molecule type" value="Genomic_DNA"/>
</dbReference>
<dbReference type="InterPro" id="IPR043502">
    <property type="entry name" value="DNA/RNA_pol_sf"/>
</dbReference>
<dbReference type="PROSITE" id="PS50878">
    <property type="entry name" value="RT_POL"/>
    <property type="match status" value="1"/>
</dbReference>
<dbReference type="InterPro" id="IPR013762">
    <property type="entry name" value="Integrase-like_cat_sf"/>
</dbReference>
<evidence type="ECO:0000256" key="2">
    <source>
        <dbReference type="SAM" id="MobiDB-lite"/>
    </source>
</evidence>
<feature type="transmembrane region" description="Helical" evidence="3">
    <location>
        <begin position="708"/>
        <end position="726"/>
    </location>
</feature>
<dbReference type="InterPro" id="IPR000477">
    <property type="entry name" value="RT_dom"/>
</dbReference>
<keyword evidence="3" id="KW-0472">Membrane</keyword>
<keyword evidence="6" id="KW-1185">Reference proteome</keyword>
<dbReference type="SUPFAM" id="SSF56349">
    <property type="entry name" value="DNA breaking-rejoining enzymes"/>
    <property type="match status" value="1"/>
</dbReference>
<gene>
    <name evidence="5" type="ORF">FOL47_007316</name>
</gene>
<organism evidence="5 6">
    <name type="scientific">Perkinsus chesapeaki</name>
    <name type="common">Clam parasite</name>
    <name type="synonym">Perkinsus andrewsi</name>
    <dbReference type="NCBI Taxonomy" id="330153"/>
    <lineage>
        <taxon>Eukaryota</taxon>
        <taxon>Sar</taxon>
        <taxon>Alveolata</taxon>
        <taxon>Perkinsozoa</taxon>
        <taxon>Perkinsea</taxon>
        <taxon>Perkinsida</taxon>
        <taxon>Perkinsidae</taxon>
        <taxon>Perkinsus</taxon>
    </lineage>
</organism>
<dbReference type="GO" id="GO:0003677">
    <property type="term" value="F:DNA binding"/>
    <property type="evidence" value="ECO:0007669"/>
    <property type="project" value="InterPro"/>
</dbReference>
<dbReference type="GO" id="GO:0006310">
    <property type="term" value="P:DNA recombination"/>
    <property type="evidence" value="ECO:0007669"/>
    <property type="project" value="UniProtKB-KW"/>
</dbReference>
<feature type="domain" description="Reverse transcriptase" evidence="4">
    <location>
        <begin position="540"/>
        <end position="742"/>
    </location>
</feature>
<proteinExistence type="predicted"/>
<evidence type="ECO:0000256" key="1">
    <source>
        <dbReference type="ARBA" id="ARBA00023172"/>
    </source>
</evidence>
<keyword evidence="3" id="KW-1133">Transmembrane helix</keyword>
<keyword evidence="1" id="KW-0233">DNA recombination</keyword>
<evidence type="ECO:0000259" key="4">
    <source>
        <dbReference type="PROSITE" id="PS50878"/>
    </source>
</evidence>
<dbReference type="PANTHER" id="PTHR33050">
    <property type="entry name" value="REVERSE TRANSCRIPTASE DOMAIN-CONTAINING PROTEIN"/>
    <property type="match status" value="1"/>
</dbReference>
<evidence type="ECO:0000313" key="6">
    <source>
        <dbReference type="Proteomes" id="UP000591131"/>
    </source>
</evidence>
<evidence type="ECO:0000256" key="3">
    <source>
        <dbReference type="SAM" id="Phobius"/>
    </source>
</evidence>
<dbReference type="OrthoDB" id="430804at2759"/>
<name>A0A7J6LLB3_PERCH</name>
<dbReference type="SUPFAM" id="SSF56672">
    <property type="entry name" value="DNA/RNA polymerases"/>
    <property type="match status" value="1"/>
</dbReference>
<dbReference type="InterPro" id="IPR011010">
    <property type="entry name" value="DNA_brk_join_enz"/>
</dbReference>
<dbReference type="InterPro" id="IPR052055">
    <property type="entry name" value="Hepadnavirus_pol/RT"/>
</dbReference>
<accession>A0A7J6LLB3</accession>